<protein>
    <submittedName>
        <fullName evidence="5">UBP1-associated proteins 1C-like</fullName>
    </submittedName>
</protein>
<dbReference type="AlphaFoldDB" id="A0A6P5Y9E8"/>
<accession>A0A6P5Y9E8</accession>
<feature type="domain" description="U1-type" evidence="3">
    <location>
        <begin position="179"/>
        <end position="213"/>
    </location>
</feature>
<feature type="region of interest" description="Disordered" evidence="1">
    <location>
        <begin position="37"/>
        <end position="97"/>
    </location>
</feature>
<dbReference type="InterPro" id="IPR013087">
    <property type="entry name" value="Znf_C2H2_type"/>
</dbReference>
<dbReference type="SUPFAM" id="SSF57667">
    <property type="entry name" value="beta-beta-alpha zinc fingers"/>
    <property type="match status" value="3"/>
</dbReference>
<evidence type="ECO:0000256" key="1">
    <source>
        <dbReference type="SAM" id="MobiDB-lite"/>
    </source>
</evidence>
<feature type="domain" description="C2H2-type" evidence="2">
    <location>
        <begin position="228"/>
        <end position="252"/>
    </location>
</feature>
<evidence type="ECO:0000313" key="4">
    <source>
        <dbReference type="Proteomes" id="UP000515121"/>
    </source>
</evidence>
<reference evidence="5" key="1">
    <citation type="submission" date="2025-08" db="UniProtKB">
        <authorList>
            <consortium name="RefSeq"/>
        </authorList>
    </citation>
    <scope>IDENTIFICATION</scope>
    <source>
        <tissue evidence="5">Fruit stalk</tissue>
    </source>
</reference>
<name>A0A6P5Y9E8_DURZI</name>
<dbReference type="GO" id="GO:0008270">
    <property type="term" value="F:zinc ion binding"/>
    <property type="evidence" value="ECO:0007669"/>
    <property type="project" value="InterPro"/>
</dbReference>
<dbReference type="RefSeq" id="XP_022736995.1">
    <property type="nucleotide sequence ID" value="XM_022881260.1"/>
</dbReference>
<dbReference type="OrthoDB" id="434647at2759"/>
<dbReference type="Proteomes" id="UP000515121">
    <property type="component" value="Unplaced"/>
</dbReference>
<organism evidence="4 5">
    <name type="scientific">Durio zibethinus</name>
    <name type="common">Durian</name>
    <dbReference type="NCBI Taxonomy" id="66656"/>
    <lineage>
        <taxon>Eukaryota</taxon>
        <taxon>Viridiplantae</taxon>
        <taxon>Streptophyta</taxon>
        <taxon>Embryophyta</taxon>
        <taxon>Tracheophyta</taxon>
        <taxon>Spermatophyta</taxon>
        <taxon>Magnoliopsida</taxon>
        <taxon>eudicotyledons</taxon>
        <taxon>Gunneridae</taxon>
        <taxon>Pentapetalae</taxon>
        <taxon>rosids</taxon>
        <taxon>malvids</taxon>
        <taxon>Malvales</taxon>
        <taxon>Malvaceae</taxon>
        <taxon>Helicteroideae</taxon>
        <taxon>Durio</taxon>
    </lineage>
</organism>
<dbReference type="SMART" id="SM00451">
    <property type="entry name" value="ZnF_U1"/>
    <property type="match status" value="3"/>
</dbReference>
<evidence type="ECO:0000259" key="2">
    <source>
        <dbReference type="SMART" id="SM00355"/>
    </source>
</evidence>
<feature type="domain" description="C2H2-type" evidence="2">
    <location>
        <begin position="182"/>
        <end position="206"/>
    </location>
</feature>
<dbReference type="GO" id="GO:0003676">
    <property type="term" value="F:nucleic acid binding"/>
    <property type="evidence" value="ECO:0007669"/>
    <property type="project" value="InterPro"/>
</dbReference>
<evidence type="ECO:0000313" key="5">
    <source>
        <dbReference type="RefSeq" id="XP_022736995.1"/>
    </source>
</evidence>
<dbReference type="PANTHER" id="PTHR45762">
    <property type="entry name" value="ZINC FINGER RNA-BINDING PROTEIN"/>
    <property type="match status" value="1"/>
</dbReference>
<gene>
    <name evidence="5" type="primary">LOC111289901</name>
</gene>
<dbReference type="Gene3D" id="3.30.160.60">
    <property type="entry name" value="Classic Zinc Finger"/>
    <property type="match status" value="3"/>
</dbReference>
<dbReference type="GeneID" id="111289901"/>
<dbReference type="InterPro" id="IPR003604">
    <property type="entry name" value="Matrin/U1-like-C_Znf_C2H2"/>
</dbReference>
<dbReference type="KEGG" id="dzi:111289901"/>
<sequence length="303" mass="34631">MAEKRASTMSLELAIQRELAYRRKIEELQLQPYVDLGDETMPMQVQFPSRKPSRPDQDSTPGLSGREHLASLSSHDCQPSPSPRPNQNPSSRRNICSSPRISERNQLASSSMSPSQQLQLFKGCNLNHQSLNFFCEVCQVPCSGSLNYKLHINGKKHKVKFQELKFARKDGNDTCAMANQKSWCKLCKIWCTDDNLLKQHLAGKKHKKMQEKLELSTTVEGDKVEEQNWCELCGIGCSSKELLQLHFNGKKHQAELRKLECGQKVGGEEAQNQPKRRKLCNTWRADNNSLQMHLMKKNISYMK</sequence>
<dbReference type="Pfam" id="PF12874">
    <property type="entry name" value="zf-met"/>
    <property type="match status" value="3"/>
</dbReference>
<feature type="domain" description="C2H2-type" evidence="2">
    <location>
        <begin position="133"/>
        <end position="157"/>
    </location>
</feature>
<dbReference type="SMART" id="SM00355">
    <property type="entry name" value="ZnF_C2H2"/>
    <property type="match status" value="3"/>
</dbReference>
<keyword evidence="4" id="KW-1185">Reference proteome</keyword>
<feature type="domain" description="U1-type" evidence="3">
    <location>
        <begin position="225"/>
        <end position="259"/>
    </location>
</feature>
<evidence type="ECO:0000259" key="3">
    <source>
        <dbReference type="SMART" id="SM00451"/>
    </source>
</evidence>
<dbReference type="InterPro" id="IPR036236">
    <property type="entry name" value="Znf_C2H2_sf"/>
</dbReference>
<dbReference type="PANTHER" id="PTHR45762:SF3">
    <property type="entry name" value="ZINC-FINGER PROTEIN AT 72D, ISOFORM B"/>
    <property type="match status" value="1"/>
</dbReference>
<feature type="domain" description="U1-type" evidence="3">
    <location>
        <begin position="130"/>
        <end position="164"/>
    </location>
</feature>
<proteinExistence type="predicted"/>